<dbReference type="GO" id="GO:0005975">
    <property type="term" value="P:carbohydrate metabolic process"/>
    <property type="evidence" value="ECO:0007669"/>
    <property type="project" value="InterPro"/>
</dbReference>
<sequence>MNEKKNKLKPNSLIKESSPYLLQHAYNPVNWFAWNDEALNLARREDKPIFLSIGYSSCHWCHVMAHESFEDNEIAKIMNEKFINIKVDREERPDIDDIYQRACQLVTGNGGWPLSVFLTPDLKPFYVGTYFPKESRYGIPGFKEILNQLSQAYLLKKDDINKTAAEFVQALVDTSKDIKHSNNNKMEIDKTVLDESALNLLQMADFVNGGFGISPKFPNVSNLIFLLRYYHISGIEKFKEFVLLTCDKIIFGGIHDHLGGGFSRYSTDQKWLVPHFEKMLYDNALLVILFCEMYQISKDDIFRDTVEKTLDYILRELTNDQGVFYSAEDADSEGEEGKFYVWSKKEIISEINIPLHQDIFCEYFGITETGNFEGKNILSVKYSIDQLSKKYGLDVKEIKSIIDTYSTRLFNIREKRIRPQKDDKTILSWNALAISAFVKGYKITGKQKYLEAALNAVEFIEKKLKSTEGYLYRIYKKGEVKILAYLDDYSFYINALLDIVEVRTDSKYIDSACRYVDLALKHFWDIEDNNFNYTSNMHESLLIRTKMLYDLAVPSGNSVFVSNLIRLYHIKGKTDYLDKAEKMIKGSISSAIENPFGFGWLLSSIYLYIKKPIEITIFSKDSKYSKLTDEINKMFIPNGIISVLYEGNTSQDLYKFSLFKDKIQINKKPNSDFVLICKDFTCTPPITDLEEIKKILNSNS</sequence>
<dbReference type="Proteomes" id="UP000294299">
    <property type="component" value="Chromosome NFRAN"/>
</dbReference>
<accession>A0A484I7P7</accession>
<dbReference type="EMBL" id="LR216287">
    <property type="protein sequence ID" value="VFJ13748.1"/>
    <property type="molecule type" value="Genomic_DNA"/>
</dbReference>
<dbReference type="InterPro" id="IPR004879">
    <property type="entry name" value="Ssp411-like_TRX"/>
</dbReference>
<dbReference type="PIRSF" id="PIRSF006402">
    <property type="entry name" value="UCP006402_thioredoxin"/>
    <property type="match status" value="1"/>
</dbReference>
<reference evidence="2 3" key="1">
    <citation type="submission" date="2019-02" db="EMBL/GenBank/DDBJ databases">
        <authorList>
            <person name="Lehtovirta-Morley E L."/>
        </authorList>
    </citation>
    <scope>NUCLEOTIDE SEQUENCE [LARGE SCALE GENOMIC DNA]</scope>
    <source>
        <strain evidence="2">NFRAN1</strain>
    </source>
</reference>
<dbReference type="Gene3D" id="3.40.30.10">
    <property type="entry name" value="Glutaredoxin"/>
    <property type="match status" value="1"/>
</dbReference>
<dbReference type="InterPro" id="IPR008928">
    <property type="entry name" value="6-hairpin_glycosidase_sf"/>
</dbReference>
<dbReference type="SUPFAM" id="SSF48208">
    <property type="entry name" value="Six-hairpin glycosidases"/>
    <property type="match status" value="1"/>
</dbReference>
<dbReference type="InterPro" id="IPR036249">
    <property type="entry name" value="Thioredoxin-like_sf"/>
</dbReference>
<dbReference type="Gene3D" id="1.50.10.20">
    <property type="match status" value="1"/>
</dbReference>
<dbReference type="Pfam" id="PF03190">
    <property type="entry name" value="Thioredox_DsbH"/>
    <property type="match status" value="1"/>
</dbReference>
<name>A0A484I7P7_9ARCH</name>
<dbReference type="RefSeq" id="WP_134483756.1">
    <property type="nucleotide sequence ID" value="NZ_LR216287.1"/>
</dbReference>
<dbReference type="SUPFAM" id="SSF52833">
    <property type="entry name" value="Thioredoxin-like"/>
    <property type="match status" value="1"/>
</dbReference>
<dbReference type="GeneID" id="39420783"/>
<dbReference type="PANTHER" id="PTHR42899">
    <property type="entry name" value="SPERMATOGENESIS-ASSOCIATED PROTEIN 20"/>
    <property type="match status" value="1"/>
</dbReference>
<protein>
    <recommendedName>
        <fullName evidence="1">Spermatogenesis-associated protein 20-like TRX domain-containing protein</fullName>
    </recommendedName>
</protein>
<dbReference type="CDD" id="cd02955">
    <property type="entry name" value="SSP411"/>
    <property type="match status" value="1"/>
</dbReference>
<organism evidence="2 3">
    <name type="scientific">Candidatus Nitrosocosmicus franklandianus</name>
    <dbReference type="NCBI Taxonomy" id="1798806"/>
    <lineage>
        <taxon>Archaea</taxon>
        <taxon>Nitrososphaerota</taxon>
        <taxon>Nitrososphaeria</taxon>
        <taxon>Nitrososphaerales</taxon>
        <taxon>Nitrososphaeraceae</taxon>
        <taxon>Candidatus Nitrosocosmicus</taxon>
    </lineage>
</organism>
<evidence type="ECO:0000259" key="1">
    <source>
        <dbReference type="Pfam" id="PF03190"/>
    </source>
</evidence>
<dbReference type="InterPro" id="IPR024705">
    <property type="entry name" value="Ssp411"/>
</dbReference>
<dbReference type="AlphaFoldDB" id="A0A484I7P7"/>
<feature type="domain" description="Spermatogenesis-associated protein 20-like TRX" evidence="1">
    <location>
        <begin position="11"/>
        <end position="171"/>
    </location>
</feature>
<gene>
    <name evidence="2" type="ORF">NFRAN_1426</name>
</gene>
<dbReference type="OrthoDB" id="28016at2157"/>
<proteinExistence type="predicted"/>
<dbReference type="PANTHER" id="PTHR42899:SF1">
    <property type="entry name" value="SPERMATOGENESIS-ASSOCIATED PROTEIN 20"/>
    <property type="match status" value="1"/>
</dbReference>
<evidence type="ECO:0000313" key="3">
    <source>
        <dbReference type="Proteomes" id="UP000294299"/>
    </source>
</evidence>
<evidence type="ECO:0000313" key="2">
    <source>
        <dbReference type="EMBL" id="VFJ13748.1"/>
    </source>
</evidence>
<dbReference type="KEGG" id="nfn:NFRAN_1426"/>
<keyword evidence="3" id="KW-1185">Reference proteome</keyword>